<evidence type="ECO:0000256" key="5">
    <source>
        <dbReference type="SAM" id="MobiDB-lite"/>
    </source>
</evidence>
<feature type="region of interest" description="Disordered" evidence="5">
    <location>
        <begin position="1"/>
        <end position="21"/>
    </location>
</feature>
<evidence type="ECO:0000313" key="7">
    <source>
        <dbReference type="EMBL" id="QKW94216.1"/>
    </source>
</evidence>
<feature type="compositionally biased region" description="Polar residues" evidence="5">
    <location>
        <begin position="1"/>
        <end position="15"/>
    </location>
</feature>
<dbReference type="GO" id="GO:0030430">
    <property type="term" value="C:host cell cytoplasm"/>
    <property type="evidence" value="ECO:0007669"/>
    <property type="project" value="UniProtKB-SubCell"/>
</dbReference>
<sequence>MSSMASDGLGSTINPQGEKGTVDHVVQTQEGVKRNDNTSIQQTTSKETLNKILYGDWIYKGTYTISSSMPAGTVFAILPIHPSECNPFVAHVNKMFNAWTGGMKVRQRLIGTAFYGGSIRVGFLPPNMTETEIASLPLSVLTAYPNSDLDPKNTNWREFETSDEREVAYHYNKQYDTTDRSSFGGYVVFYVAAKLITQDPAFTSIQMLVETAGGFAFDQVNPRFLDSTSSSGGPIPTYLLESIFRLPGCDTNFSSEHDVLQVHPSNIKSLPAGFFGATGLNGRPLTSSTYVRNLPSQLQKLFDMRDRFATTSLVQGRNRDDWYCQMRTYDNSLVLSPSLEDNMRVYNTLKTTNANYVGMKKLLKYKEDIYDTFNWFVKDFDVSNENELLILQTEREAYTSTINYADYSFYENDFTTPIIPELRPEISGESIVTFGNALTPSLNISKSQIVDHFVRNPVSDLRNSYLYTLRKRSDGIPMMTLRLLPSGIFTTNATTSMLIVPVGNEEYYLSYESVLPVSDPLPSVSTEARLMKRELAHLTRKFVEKPSARTFKALQL</sequence>
<dbReference type="Pfam" id="PF00915">
    <property type="entry name" value="Calici_coat"/>
    <property type="match status" value="1"/>
</dbReference>
<accession>A0A7D5BEC3</accession>
<proteinExistence type="predicted"/>
<dbReference type="InterPro" id="IPR029053">
    <property type="entry name" value="Viral_coat"/>
</dbReference>
<comment type="subcellular location">
    <subcellularLocation>
        <location evidence="1">Host cytoplasm</location>
    </subcellularLocation>
    <subcellularLocation>
        <location evidence="2">Virion</location>
    </subcellularLocation>
</comment>
<name>A0A7D5BEC3_9CALI</name>
<keyword evidence="3" id="KW-0946">Virion</keyword>
<protein>
    <submittedName>
        <fullName evidence="7">Calicivirus coat protein</fullName>
    </submittedName>
</protein>
<dbReference type="SUPFAM" id="SSF88633">
    <property type="entry name" value="Positive stranded ssRNA viruses"/>
    <property type="match status" value="1"/>
</dbReference>
<keyword evidence="7" id="KW-0167">Capsid protein</keyword>
<evidence type="ECO:0000256" key="1">
    <source>
        <dbReference type="ARBA" id="ARBA00004192"/>
    </source>
</evidence>
<evidence type="ECO:0000256" key="3">
    <source>
        <dbReference type="ARBA" id="ARBA00022844"/>
    </source>
</evidence>
<dbReference type="EMBL" id="MT482494">
    <property type="protein sequence ID" value="QKW94216.1"/>
    <property type="molecule type" value="Genomic_RNA"/>
</dbReference>
<reference evidence="7" key="1">
    <citation type="journal article" date="2020" name="Viruses">
        <title>Tolerance of Honey Bees to Varroa Mite in the Absence of Deformed Wing Virus.</title>
        <authorList>
            <person name="Roberts J.M.K."/>
            <person name="Simbiken N."/>
            <person name="Dale C."/>
            <person name="Armstrong J."/>
            <person name="Anderson D.L."/>
        </authorList>
    </citation>
    <scope>NUCLEOTIDE SEQUENCE</scope>
    <source>
        <strain evidence="7">PNGBV/12</strain>
    </source>
</reference>
<keyword evidence="4" id="KW-1035">Host cytoplasm</keyword>
<evidence type="ECO:0000256" key="2">
    <source>
        <dbReference type="ARBA" id="ARBA00004328"/>
    </source>
</evidence>
<organism evidence="7">
    <name type="scientific">PNG bee virus 12</name>
    <dbReference type="NCBI Taxonomy" id="2746871"/>
    <lineage>
        <taxon>Viruses</taxon>
        <taxon>Riboviria</taxon>
        <taxon>Orthornavirae</taxon>
        <taxon>Pisuviricota</taxon>
        <taxon>Pisoniviricetes</taxon>
        <taxon>Picornavirales</taxon>
        <taxon>Caliciviridae</taxon>
    </lineage>
</organism>
<dbReference type="GO" id="GO:0019028">
    <property type="term" value="C:viral capsid"/>
    <property type="evidence" value="ECO:0007669"/>
    <property type="project" value="UniProtKB-KW"/>
</dbReference>
<dbReference type="InterPro" id="IPR004005">
    <property type="entry name" value="Calicivirus_coat"/>
</dbReference>
<evidence type="ECO:0000259" key="6">
    <source>
        <dbReference type="Pfam" id="PF00915"/>
    </source>
</evidence>
<dbReference type="Gene3D" id="2.60.120.20">
    <property type="match status" value="1"/>
</dbReference>
<evidence type="ECO:0000256" key="4">
    <source>
        <dbReference type="ARBA" id="ARBA00023200"/>
    </source>
</evidence>
<feature type="domain" description="Calicivirus coat protein" evidence="6">
    <location>
        <begin position="18"/>
        <end position="214"/>
    </location>
</feature>